<name>A0AAV4C799_9GAST</name>
<feature type="region of interest" description="Disordered" evidence="1">
    <location>
        <begin position="56"/>
        <end position="83"/>
    </location>
</feature>
<sequence>MLMERMVFRNGKRSGHGAGGVARTRDKRIPRDGFVIHRSTVSKSKCFGYLVASDASPQQGDLRLPGPPLGHGAGSGARTRHRRVPADLMADSLTTLLPTPP</sequence>
<protein>
    <submittedName>
        <fullName evidence="2">Uncharacterized protein</fullName>
    </submittedName>
</protein>
<organism evidence="2 3">
    <name type="scientific">Plakobranchus ocellatus</name>
    <dbReference type="NCBI Taxonomy" id="259542"/>
    <lineage>
        <taxon>Eukaryota</taxon>
        <taxon>Metazoa</taxon>
        <taxon>Spiralia</taxon>
        <taxon>Lophotrochozoa</taxon>
        <taxon>Mollusca</taxon>
        <taxon>Gastropoda</taxon>
        <taxon>Heterobranchia</taxon>
        <taxon>Euthyneura</taxon>
        <taxon>Panpulmonata</taxon>
        <taxon>Sacoglossa</taxon>
        <taxon>Placobranchoidea</taxon>
        <taxon>Plakobranchidae</taxon>
        <taxon>Plakobranchus</taxon>
    </lineage>
</organism>
<dbReference type="Proteomes" id="UP000735302">
    <property type="component" value="Unassembled WGS sequence"/>
</dbReference>
<reference evidence="2 3" key="1">
    <citation type="journal article" date="2021" name="Elife">
        <title>Chloroplast acquisition without the gene transfer in kleptoplastic sea slugs, Plakobranchus ocellatus.</title>
        <authorList>
            <person name="Maeda T."/>
            <person name="Takahashi S."/>
            <person name="Yoshida T."/>
            <person name="Shimamura S."/>
            <person name="Takaki Y."/>
            <person name="Nagai Y."/>
            <person name="Toyoda A."/>
            <person name="Suzuki Y."/>
            <person name="Arimoto A."/>
            <person name="Ishii H."/>
            <person name="Satoh N."/>
            <person name="Nishiyama T."/>
            <person name="Hasebe M."/>
            <person name="Maruyama T."/>
            <person name="Minagawa J."/>
            <person name="Obokata J."/>
            <person name="Shigenobu S."/>
        </authorList>
    </citation>
    <scope>NUCLEOTIDE SEQUENCE [LARGE SCALE GENOMIC DNA]</scope>
</reference>
<feature type="region of interest" description="Disordered" evidence="1">
    <location>
        <begin position="1"/>
        <end position="26"/>
    </location>
</feature>
<evidence type="ECO:0000313" key="3">
    <source>
        <dbReference type="Proteomes" id="UP000735302"/>
    </source>
</evidence>
<accession>A0AAV4C799</accession>
<evidence type="ECO:0000256" key="1">
    <source>
        <dbReference type="SAM" id="MobiDB-lite"/>
    </source>
</evidence>
<keyword evidence="3" id="KW-1185">Reference proteome</keyword>
<comment type="caution">
    <text evidence="2">The sequence shown here is derived from an EMBL/GenBank/DDBJ whole genome shotgun (WGS) entry which is preliminary data.</text>
</comment>
<proteinExistence type="predicted"/>
<evidence type="ECO:0000313" key="2">
    <source>
        <dbReference type="EMBL" id="GFO27560.1"/>
    </source>
</evidence>
<dbReference type="AlphaFoldDB" id="A0AAV4C799"/>
<dbReference type="EMBL" id="BLXT01005934">
    <property type="protein sequence ID" value="GFO27560.1"/>
    <property type="molecule type" value="Genomic_DNA"/>
</dbReference>
<gene>
    <name evidence="2" type="ORF">PoB_005406500</name>
</gene>